<feature type="compositionally biased region" description="Basic and acidic residues" evidence="2">
    <location>
        <begin position="296"/>
        <end position="307"/>
    </location>
</feature>
<dbReference type="InterPro" id="IPR023780">
    <property type="entry name" value="Chromo_domain"/>
</dbReference>
<dbReference type="SMART" id="SM00298">
    <property type="entry name" value="CHROMO"/>
    <property type="match status" value="1"/>
</dbReference>
<dbReference type="EMBL" id="JAVFWL010000004">
    <property type="protein sequence ID" value="KAK6747056.1"/>
    <property type="molecule type" value="Genomic_DNA"/>
</dbReference>
<sequence length="410" mass="47350">MSSVRGNLCRRIYDELSQQFSEEVSELVKRYGYSMENVNCCMKRLLKIAESRDPTPNDLTMSAALKNMSKDHLEQFFRIFRNLVKFEENKRKKEEICGGSADTQKNHNGCFARASEFHSGNNVRRQAEYVSTEDSSEEIEELSDSSDSQPIGENQYEVERIISRIKNADGSYVYHVKWVGYESSSEPENFVDEKDMLCPDLIKEFEDLERLRIKLRAKKLKKQALLARKRKLEAEQRRRTLNTFSASKFSDEDESEGSINRNVCEVIDMCSSDSSSSEENFPTHSSKLPKSYSNCTHEKSERKEIVEKSPVRKDDHYDGFKYVRRESDGFQKGYKVVKVSVVTEHPISGRVVGVVVFAHPDGEEFAQYIPLREIHQHAPMELRQYFLTANTSDQRSLALSLVLQKPNKLQ</sequence>
<keyword evidence="1" id="KW-0175">Coiled coil</keyword>
<dbReference type="PROSITE" id="PS50013">
    <property type="entry name" value="CHROMO_2"/>
    <property type="match status" value="1"/>
</dbReference>
<feature type="coiled-coil region" evidence="1">
    <location>
        <begin position="208"/>
        <end position="237"/>
    </location>
</feature>
<name>A0ABR1DC95_NECAM</name>
<dbReference type="CDD" id="cd00024">
    <property type="entry name" value="CD_CSD"/>
    <property type="match status" value="1"/>
</dbReference>
<organism evidence="4 5">
    <name type="scientific">Necator americanus</name>
    <name type="common">Human hookworm</name>
    <dbReference type="NCBI Taxonomy" id="51031"/>
    <lineage>
        <taxon>Eukaryota</taxon>
        <taxon>Metazoa</taxon>
        <taxon>Ecdysozoa</taxon>
        <taxon>Nematoda</taxon>
        <taxon>Chromadorea</taxon>
        <taxon>Rhabditida</taxon>
        <taxon>Rhabditina</taxon>
        <taxon>Rhabditomorpha</taxon>
        <taxon>Strongyloidea</taxon>
        <taxon>Ancylostomatidae</taxon>
        <taxon>Bunostominae</taxon>
        <taxon>Necator</taxon>
    </lineage>
</organism>
<feature type="region of interest" description="Disordered" evidence="2">
    <location>
        <begin position="273"/>
        <end position="307"/>
    </location>
</feature>
<evidence type="ECO:0000313" key="5">
    <source>
        <dbReference type="Proteomes" id="UP001303046"/>
    </source>
</evidence>
<reference evidence="4 5" key="1">
    <citation type="submission" date="2023-08" db="EMBL/GenBank/DDBJ databases">
        <title>A Necator americanus chromosomal reference genome.</title>
        <authorList>
            <person name="Ilik V."/>
            <person name="Petrzelkova K.J."/>
            <person name="Pardy F."/>
            <person name="Fuh T."/>
            <person name="Niatou-Singa F.S."/>
            <person name="Gouil Q."/>
            <person name="Baker L."/>
            <person name="Ritchie M.E."/>
            <person name="Jex A.R."/>
            <person name="Gazzola D."/>
            <person name="Li H."/>
            <person name="Toshio Fujiwara R."/>
            <person name="Zhan B."/>
            <person name="Aroian R.V."/>
            <person name="Pafco B."/>
            <person name="Schwarz E.M."/>
        </authorList>
    </citation>
    <scope>NUCLEOTIDE SEQUENCE [LARGE SCALE GENOMIC DNA]</scope>
    <source>
        <strain evidence="4 5">Aroian</strain>
        <tissue evidence="4">Whole animal</tissue>
    </source>
</reference>
<feature type="domain" description="Chromo" evidence="3">
    <location>
        <begin position="156"/>
        <end position="207"/>
    </location>
</feature>
<evidence type="ECO:0000256" key="2">
    <source>
        <dbReference type="SAM" id="MobiDB-lite"/>
    </source>
</evidence>
<dbReference type="InterPro" id="IPR000953">
    <property type="entry name" value="Chromo/chromo_shadow_dom"/>
</dbReference>
<feature type="compositionally biased region" description="Acidic residues" evidence="2">
    <location>
        <begin position="134"/>
        <end position="144"/>
    </location>
</feature>
<dbReference type="SUPFAM" id="SSF54160">
    <property type="entry name" value="Chromo domain-like"/>
    <property type="match status" value="1"/>
</dbReference>
<gene>
    <name evidence="4" type="primary">Necator_chrIV.g13641</name>
    <name evidence="4" type="ORF">RB195_000350</name>
</gene>
<proteinExistence type="predicted"/>
<protein>
    <recommendedName>
        <fullName evidence="3">Chromo domain-containing protein</fullName>
    </recommendedName>
</protein>
<evidence type="ECO:0000259" key="3">
    <source>
        <dbReference type="PROSITE" id="PS50013"/>
    </source>
</evidence>
<feature type="region of interest" description="Disordered" evidence="2">
    <location>
        <begin position="129"/>
        <end position="151"/>
    </location>
</feature>
<keyword evidence="5" id="KW-1185">Reference proteome</keyword>
<dbReference type="InterPro" id="IPR016197">
    <property type="entry name" value="Chromo-like_dom_sf"/>
</dbReference>
<comment type="caution">
    <text evidence="4">The sequence shown here is derived from an EMBL/GenBank/DDBJ whole genome shotgun (WGS) entry which is preliminary data.</text>
</comment>
<evidence type="ECO:0000256" key="1">
    <source>
        <dbReference type="SAM" id="Coils"/>
    </source>
</evidence>
<feature type="compositionally biased region" description="Polar residues" evidence="2">
    <location>
        <begin position="278"/>
        <end position="295"/>
    </location>
</feature>
<dbReference type="Gene3D" id="2.40.50.40">
    <property type="match status" value="1"/>
</dbReference>
<evidence type="ECO:0000313" key="4">
    <source>
        <dbReference type="EMBL" id="KAK6747056.1"/>
    </source>
</evidence>
<dbReference type="Proteomes" id="UP001303046">
    <property type="component" value="Unassembled WGS sequence"/>
</dbReference>
<dbReference type="Pfam" id="PF00385">
    <property type="entry name" value="Chromo"/>
    <property type="match status" value="1"/>
</dbReference>
<accession>A0ABR1DC95</accession>